<dbReference type="InterPro" id="IPR002871">
    <property type="entry name" value="NIF_FeS_clus_asmbl_NifU_N"/>
</dbReference>
<protein>
    <submittedName>
        <fullName evidence="2">Aminotransferase U-like protein</fullName>
    </submittedName>
</protein>
<dbReference type="Gene3D" id="3.90.1010.10">
    <property type="match status" value="1"/>
</dbReference>
<evidence type="ECO:0000313" key="2">
    <source>
        <dbReference type="EMBL" id="VEU55188.1"/>
    </source>
</evidence>
<gene>
    <name evidence="2" type="primary">nifU</name>
    <name evidence="2" type="ORF">NCTC10112_00069</name>
</gene>
<evidence type="ECO:0000313" key="3">
    <source>
        <dbReference type="Proteomes" id="UP000290482"/>
    </source>
</evidence>
<dbReference type="GO" id="GO:0005506">
    <property type="term" value="F:iron ion binding"/>
    <property type="evidence" value="ECO:0007669"/>
    <property type="project" value="InterPro"/>
</dbReference>
<keyword evidence="2" id="KW-0032">Aminotransferase</keyword>
<keyword evidence="2" id="KW-0808">Transferase</keyword>
<dbReference type="Proteomes" id="UP000290482">
    <property type="component" value="Chromosome"/>
</dbReference>
<evidence type="ECO:0000259" key="1">
    <source>
        <dbReference type="Pfam" id="PF01592"/>
    </source>
</evidence>
<proteinExistence type="predicted"/>
<organism evidence="2 3">
    <name type="scientific">Metamycoplasma orale</name>
    <name type="common">Mycoplasma orale</name>
    <dbReference type="NCBI Taxonomy" id="2121"/>
    <lineage>
        <taxon>Bacteria</taxon>
        <taxon>Bacillati</taxon>
        <taxon>Mycoplasmatota</taxon>
        <taxon>Mycoplasmoidales</taxon>
        <taxon>Metamycoplasmataceae</taxon>
        <taxon>Metamycoplasma</taxon>
    </lineage>
</organism>
<name>A0A448ZVB7_METOS</name>
<dbReference type="GO" id="GO:0051536">
    <property type="term" value="F:iron-sulfur cluster binding"/>
    <property type="evidence" value="ECO:0007669"/>
    <property type="project" value="InterPro"/>
</dbReference>
<dbReference type="KEGG" id="mob:NCTC10112_00069"/>
<dbReference type="AlphaFoldDB" id="A0A448ZVB7"/>
<dbReference type="GO" id="GO:0008483">
    <property type="term" value="F:transaminase activity"/>
    <property type="evidence" value="ECO:0007669"/>
    <property type="project" value="UniProtKB-KW"/>
</dbReference>
<keyword evidence="3" id="KW-1185">Reference proteome</keyword>
<accession>A0A448ZVB7</accession>
<feature type="domain" description="NIF system FeS cluster assembly NifU N-terminal" evidence="1">
    <location>
        <begin position="11"/>
        <end position="123"/>
    </location>
</feature>
<dbReference type="EMBL" id="LR214940">
    <property type="protein sequence ID" value="VEU55188.1"/>
    <property type="molecule type" value="Genomic_DNA"/>
</dbReference>
<reference evidence="2 3" key="1">
    <citation type="submission" date="2019-01" db="EMBL/GenBank/DDBJ databases">
        <authorList>
            <consortium name="Pathogen Informatics"/>
        </authorList>
    </citation>
    <scope>NUCLEOTIDE SEQUENCE [LARGE SCALE GENOMIC DNA]</scope>
    <source>
        <strain evidence="2 3">NCTC10112</strain>
    </source>
</reference>
<dbReference type="RefSeq" id="WP_022936156.1">
    <property type="nucleotide sequence ID" value="NZ_LR214940.1"/>
</dbReference>
<dbReference type="Pfam" id="PF01592">
    <property type="entry name" value="NifU_N"/>
    <property type="match status" value="1"/>
</dbReference>
<dbReference type="SUPFAM" id="SSF82649">
    <property type="entry name" value="SufE/NifU"/>
    <property type="match status" value="1"/>
</dbReference>
<dbReference type="OrthoDB" id="9804157at2"/>
<dbReference type="GO" id="GO:0016226">
    <property type="term" value="P:iron-sulfur cluster assembly"/>
    <property type="evidence" value="ECO:0007669"/>
    <property type="project" value="InterPro"/>
</dbReference>
<sequence>MTFYNNKQIQSIILEAYTKPKYKVNLLDNNKAIIKEHSGVCVDDLQIQFDWKDNVLVKSNYVAEGCAVFLASVDLAIDLFINKQKEEISELLDIYFKMINTSQIADKDYEKLGALAVFKNVKNNFNRLECASIIYRAFRKEII</sequence>